<dbReference type="InterPro" id="IPR012334">
    <property type="entry name" value="Pectin_lyas_fold"/>
</dbReference>
<dbReference type="InterPro" id="IPR011050">
    <property type="entry name" value="Pectin_lyase_fold/virulence"/>
</dbReference>
<feature type="chain" id="PRO_5046013674" evidence="1">
    <location>
        <begin position="33"/>
        <end position="812"/>
    </location>
</feature>
<feature type="signal peptide" evidence="1">
    <location>
        <begin position="1"/>
        <end position="32"/>
    </location>
</feature>
<dbReference type="SMART" id="SM00710">
    <property type="entry name" value="PbH1"/>
    <property type="match status" value="4"/>
</dbReference>
<evidence type="ECO:0000313" key="2">
    <source>
        <dbReference type="EMBL" id="SIT02815.1"/>
    </source>
</evidence>
<reference evidence="2 3" key="1">
    <citation type="submission" date="2017-01" db="EMBL/GenBank/DDBJ databases">
        <authorList>
            <person name="Varghese N."/>
            <person name="Submissions S."/>
        </authorList>
    </citation>
    <scope>NUCLEOTIDE SEQUENCE [LARGE SCALE GENOMIC DNA]</scope>
    <source>
        <strain evidence="2 3">DSM 2061</strain>
    </source>
</reference>
<dbReference type="Gene3D" id="2.160.20.10">
    <property type="entry name" value="Single-stranded right-handed beta-helix, Pectin lyase-like"/>
    <property type="match status" value="2"/>
</dbReference>
<protein>
    <submittedName>
        <fullName evidence="2">Right handed beta helix region</fullName>
    </submittedName>
</protein>
<keyword evidence="3" id="KW-1185">Reference proteome</keyword>
<evidence type="ECO:0000313" key="3">
    <source>
        <dbReference type="Proteomes" id="UP000185728"/>
    </source>
</evidence>
<gene>
    <name evidence="2" type="ORF">SAMN05421766_10795</name>
</gene>
<dbReference type="PANTHER" id="PTHR36453">
    <property type="entry name" value="SECRETED PROTEIN-RELATED"/>
    <property type="match status" value="1"/>
</dbReference>
<accession>A0ABY1L4H7</accession>
<comment type="caution">
    <text evidence="2">The sequence shown here is derived from an EMBL/GenBank/DDBJ whole genome shotgun (WGS) entry which is preliminary data.</text>
</comment>
<organism evidence="2 3">
    <name type="scientific">Zobellia uliginosa</name>
    <dbReference type="NCBI Taxonomy" id="143224"/>
    <lineage>
        <taxon>Bacteria</taxon>
        <taxon>Pseudomonadati</taxon>
        <taxon>Bacteroidota</taxon>
        <taxon>Flavobacteriia</taxon>
        <taxon>Flavobacteriales</taxon>
        <taxon>Flavobacteriaceae</taxon>
        <taxon>Zobellia</taxon>
    </lineage>
</organism>
<dbReference type="EMBL" id="FTOB01000007">
    <property type="protein sequence ID" value="SIT02815.1"/>
    <property type="molecule type" value="Genomic_DNA"/>
</dbReference>
<name>A0ABY1L4H7_9FLAO</name>
<dbReference type="SUPFAM" id="SSF51126">
    <property type="entry name" value="Pectin lyase-like"/>
    <property type="match status" value="1"/>
</dbReference>
<evidence type="ECO:0000256" key="1">
    <source>
        <dbReference type="SAM" id="SignalP"/>
    </source>
</evidence>
<dbReference type="InterPro" id="IPR006626">
    <property type="entry name" value="PbH1"/>
</dbReference>
<dbReference type="RefSeq" id="WP_217694816.1">
    <property type="nucleotide sequence ID" value="NZ_FTOB01000007.1"/>
</dbReference>
<dbReference type="PANTHER" id="PTHR36453:SF1">
    <property type="entry name" value="RIGHT HANDED BETA HELIX DOMAIN-CONTAINING PROTEIN"/>
    <property type="match status" value="1"/>
</dbReference>
<keyword evidence="1" id="KW-0732">Signal</keyword>
<proteinExistence type="predicted"/>
<dbReference type="Proteomes" id="UP000185728">
    <property type="component" value="Unassembled WGS sequence"/>
</dbReference>
<sequence length="812" mass="91826">MNSLRFNQHRFAFMRPTALLLVNLLIYSLGHAQENKEEGQPAFSFPEYSAKYTDNQFLKDVAPGAKFYVGPNGKDNNPGTKNKPFRSLEAARNAIRNLKTTKGLPDGGIEVVVLKGTYFIENEFRLLKEDSGSPDKPVVYSGEAPDEVIFSSGAELNVKKLHKVKNEKLLARLHPKARGKVLSIDLTKHQAAKAFKGDGEYGQLAMNGSMLQLAQWPNRGYNHIGEILEEGPTTRWLKPNEKPMPYSKENPTGGKFRFKENLSPSIADEFKRTGDMRVQGYFHNDWYFQNEAVGNIEEGSVQLLHHTRYGIVNKIKSIPRRVRLFNVLAELDEPGEWYFDKKEQRLYVWPIAGFMPKTSRLTVIGDQGKGEKGKSGKLAMISLKNTSNVILKNFVFENTADLAVSIEGGEHNLLATSTVRNGAGKGVNIIGGKYNGITACNFYDLYAAFSISGGDFRSLEHCFNFATNNIIRDCRYRGYGLIGLSGVGIYFAHNLLYNMNGAISYKTVDLLMEYNEFYNIGYEMGDFNVAYCGAQWYTMNNVLRYNFVHHLIEPGGHPVMAFRNDDGGAGLKIYGNVFYRSGRGGAAFQGPLNDYQNNITMDCSVMWWTNKSAISPDEIQDRWKDLSKFGRDLPKGDKGDYLNIVESVIGEEGWLKSPWKEAFPEMKEMIESNPWAQTFCHVKDNYTFKVSQKFHIHGGSGTIEGLESSEVGRFTDLPVEGHFELPTDIDLSVFRDVSSLDFSFNKDFTPKPNFKPIPFEEIGLVKDRFRPSTPDKKKYRSEIYKRFKSEKGGRYNAEIVNARYPLPSYLKP</sequence>